<reference evidence="3 4" key="1">
    <citation type="submission" date="2014-04" db="EMBL/GenBank/DDBJ databases">
        <authorList>
            <consortium name="DOE Joint Genome Institute"/>
            <person name="Kuo A."/>
            <person name="Kohler A."/>
            <person name="Costa M.D."/>
            <person name="Nagy L.G."/>
            <person name="Floudas D."/>
            <person name="Copeland A."/>
            <person name="Barry K.W."/>
            <person name="Cichocki N."/>
            <person name="Veneault-Fourrey C."/>
            <person name="LaButti K."/>
            <person name="Lindquist E.A."/>
            <person name="Lipzen A."/>
            <person name="Lundell T."/>
            <person name="Morin E."/>
            <person name="Murat C."/>
            <person name="Sun H."/>
            <person name="Tunlid A."/>
            <person name="Henrissat B."/>
            <person name="Grigoriev I.V."/>
            <person name="Hibbett D.S."/>
            <person name="Martin F."/>
            <person name="Nordberg H.P."/>
            <person name="Cantor M.N."/>
            <person name="Hua S.X."/>
        </authorList>
    </citation>
    <scope>NUCLEOTIDE SEQUENCE [LARGE SCALE GENOMIC DNA]</scope>
    <source>
        <strain evidence="3 4">Marx 270</strain>
    </source>
</reference>
<dbReference type="OrthoDB" id="248923at2759"/>
<gene>
    <name evidence="3" type="ORF">M404DRAFT_25089</name>
</gene>
<dbReference type="Proteomes" id="UP000054217">
    <property type="component" value="Unassembled WGS sequence"/>
</dbReference>
<dbReference type="STRING" id="870435.A0A0C3J9S6"/>
<feature type="compositionally biased region" description="Polar residues" evidence="1">
    <location>
        <begin position="217"/>
        <end position="251"/>
    </location>
</feature>
<feature type="compositionally biased region" description="Acidic residues" evidence="1">
    <location>
        <begin position="54"/>
        <end position="74"/>
    </location>
</feature>
<feature type="region of interest" description="Disordered" evidence="1">
    <location>
        <begin position="196"/>
        <end position="253"/>
    </location>
</feature>
<feature type="compositionally biased region" description="Low complexity" evidence="1">
    <location>
        <begin position="75"/>
        <end position="87"/>
    </location>
</feature>
<organism evidence="3 4">
    <name type="scientific">Pisolithus tinctorius Marx 270</name>
    <dbReference type="NCBI Taxonomy" id="870435"/>
    <lineage>
        <taxon>Eukaryota</taxon>
        <taxon>Fungi</taxon>
        <taxon>Dikarya</taxon>
        <taxon>Basidiomycota</taxon>
        <taxon>Agaricomycotina</taxon>
        <taxon>Agaricomycetes</taxon>
        <taxon>Agaricomycetidae</taxon>
        <taxon>Boletales</taxon>
        <taxon>Sclerodermatineae</taxon>
        <taxon>Pisolithaceae</taxon>
        <taxon>Pisolithus</taxon>
    </lineage>
</organism>
<dbReference type="InterPro" id="IPR000719">
    <property type="entry name" value="Prot_kinase_dom"/>
</dbReference>
<feature type="domain" description="Protein kinase" evidence="2">
    <location>
        <begin position="275"/>
        <end position="440"/>
    </location>
</feature>
<evidence type="ECO:0000259" key="2">
    <source>
        <dbReference type="PROSITE" id="PS50011"/>
    </source>
</evidence>
<evidence type="ECO:0000313" key="3">
    <source>
        <dbReference type="EMBL" id="KIO05793.1"/>
    </source>
</evidence>
<dbReference type="AlphaFoldDB" id="A0A0C3J9S6"/>
<name>A0A0C3J9S6_PISTI</name>
<dbReference type="EMBL" id="KN831965">
    <property type="protein sequence ID" value="KIO05793.1"/>
    <property type="molecule type" value="Genomic_DNA"/>
</dbReference>
<evidence type="ECO:0000256" key="1">
    <source>
        <dbReference type="SAM" id="MobiDB-lite"/>
    </source>
</evidence>
<reference evidence="4" key="2">
    <citation type="submission" date="2015-01" db="EMBL/GenBank/DDBJ databases">
        <title>Evolutionary Origins and Diversification of the Mycorrhizal Mutualists.</title>
        <authorList>
            <consortium name="DOE Joint Genome Institute"/>
            <consortium name="Mycorrhizal Genomics Consortium"/>
            <person name="Kohler A."/>
            <person name="Kuo A."/>
            <person name="Nagy L.G."/>
            <person name="Floudas D."/>
            <person name="Copeland A."/>
            <person name="Barry K.W."/>
            <person name="Cichocki N."/>
            <person name="Veneault-Fourrey C."/>
            <person name="LaButti K."/>
            <person name="Lindquist E.A."/>
            <person name="Lipzen A."/>
            <person name="Lundell T."/>
            <person name="Morin E."/>
            <person name="Murat C."/>
            <person name="Riley R."/>
            <person name="Ohm R."/>
            <person name="Sun H."/>
            <person name="Tunlid A."/>
            <person name="Henrissat B."/>
            <person name="Grigoriev I.V."/>
            <person name="Hibbett D.S."/>
            <person name="Martin F."/>
        </authorList>
    </citation>
    <scope>NUCLEOTIDE SEQUENCE [LARGE SCALE GENOMIC DNA]</scope>
    <source>
        <strain evidence="4">Marx 270</strain>
    </source>
</reference>
<dbReference type="InterPro" id="IPR011009">
    <property type="entry name" value="Kinase-like_dom_sf"/>
</dbReference>
<dbReference type="GO" id="GO:0004672">
    <property type="term" value="F:protein kinase activity"/>
    <property type="evidence" value="ECO:0007669"/>
    <property type="project" value="InterPro"/>
</dbReference>
<sequence>ATIVVVKGQAVRRAVASVIDPDLISPPSTAKRDSFASAFGISRAVPDAQPDQETSYEPEEEESLQVDHQDDDGDGQSLLISGTSSGPPSSPSPTWPAPPPPPAELDKDATPRPVSRFRTTSLQRLSQITGLMGGTITSPRTSHFPHISSETTSPSDSIPLPTPKGSVVPPPPPPKGKDMIAPEARMMVSATDTFGGVDEESEDETAGQSPYARSAPSRKSSVAPSLRSVASQSQLWSPTTSSPRTGAQIPSATVPHPLLAPLRTFISPIDPSTRFTDLVEIAEGESGSVYAARISQEPSPSGRGFAMERPIPAETSHVAIKRIVLPPASSVASLSGEDECLLSIKIASLWHELTLLKNLEHVHILLLDGVYVHTSTDVNEGEDDNSAEHSSASTAVALDTSLWIQMELMERSLADVIALVAEGLALQERMVGRFTSDVRT</sequence>
<feature type="compositionally biased region" description="Polar residues" evidence="1">
    <location>
        <begin position="117"/>
        <end position="141"/>
    </location>
</feature>
<feature type="compositionally biased region" description="Pro residues" evidence="1">
    <location>
        <begin position="88"/>
        <end position="103"/>
    </location>
</feature>
<dbReference type="GO" id="GO:0005524">
    <property type="term" value="F:ATP binding"/>
    <property type="evidence" value="ECO:0007669"/>
    <property type="project" value="InterPro"/>
</dbReference>
<dbReference type="SUPFAM" id="SSF56112">
    <property type="entry name" value="Protein kinase-like (PK-like)"/>
    <property type="match status" value="1"/>
</dbReference>
<evidence type="ECO:0000313" key="4">
    <source>
        <dbReference type="Proteomes" id="UP000054217"/>
    </source>
</evidence>
<feature type="region of interest" description="Disordered" evidence="1">
    <location>
        <begin position="40"/>
        <end position="179"/>
    </location>
</feature>
<dbReference type="PROSITE" id="PS50011">
    <property type="entry name" value="PROTEIN_KINASE_DOM"/>
    <property type="match status" value="1"/>
</dbReference>
<dbReference type="HOGENOM" id="CLU_623430_0_0_1"/>
<proteinExistence type="predicted"/>
<keyword evidence="4" id="KW-1185">Reference proteome</keyword>
<dbReference type="InParanoid" id="A0A0C3J9S6"/>
<accession>A0A0C3J9S6</accession>
<protein>
    <recommendedName>
        <fullName evidence="2">Protein kinase domain-containing protein</fullName>
    </recommendedName>
</protein>
<feature type="non-terminal residue" evidence="3">
    <location>
        <position position="1"/>
    </location>
</feature>
<dbReference type="Gene3D" id="3.30.200.20">
    <property type="entry name" value="Phosphorylase Kinase, domain 1"/>
    <property type="match status" value="1"/>
</dbReference>